<reference evidence="1 2" key="1">
    <citation type="submission" date="2021-06" db="EMBL/GenBank/DDBJ databases">
        <authorList>
            <person name="Palmer J.M."/>
        </authorList>
    </citation>
    <scope>NUCLEOTIDE SEQUENCE [LARGE SCALE GENOMIC DNA]</scope>
    <source>
        <strain evidence="1 2">XC_2019</strain>
        <tissue evidence="1">Muscle</tissue>
    </source>
</reference>
<organism evidence="1 2">
    <name type="scientific">Xenoophorus captivus</name>
    <dbReference type="NCBI Taxonomy" id="1517983"/>
    <lineage>
        <taxon>Eukaryota</taxon>
        <taxon>Metazoa</taxon>
        <taxon>Chordata</taxon>
        <taxon>Craniata</taxon>
        <taxon>Vertebrata</taxon>
        <taxon>Euteleostomi</taxon>
        <taxon>Actinopterygii</taxon>
        <taxon>Neopterygii</taxon>
        <taxon>Teleostei</taxon>
        <taxon>Neoteleostei</taxon>
        <taxon>Acanthomorphata</taxon>
        <taxon>Ovalentaria</taxon>
        <taxon>Atherinomorphae</taxon>
        <taxon>Cyprinodontiformes</taxon>
        <taxon>Goodeidae</taxon>
        <taxon>Xenoophorus</taxon>
    </lineage>
</organism>
<protein>
    <submittedName>
        <fullName evidence="1">Uncharacterized protein</fullName>
    </submittedName>
</protein>
<sequence length="332" mass="36637">MDIVAICRPKYKDRPQIAQIVQKTRSGYSIHWMTGSYNGPWTVAKKRDGRKKVPWVDNIKESDIIYKKISLTSGQKLTNKVAQTLRALYAAKDGSKSKSAVVFPAMPSAAGASSPAAALAEALDNSARLIDRHLQDDRYFPDLSELLSVPSHMSDMDYPLQGPGLLSVPNLPELSAVRRVPLPPELVEQFSRVRLYFTTTPFAPQHQKHVAVRPSLLALVHVRLPPGFSASSTLQKPSKVHKALHSKVDQLRHLLVSCAGGESEEVERFFKLHRVLLLFNVLYHCVVPPAFGTPFEPMQSGSAPITPMSAGPEVIFSGKHNGICIYFARILG</sequence>
<accession>A0ABV0QW84</accession>
<name>A0ABV0QW84_9TELE</name>
<dbReference type="InterPro" id="IPR004870">
    <property type="entry name" value="Nucleoporin_Nup155"/>
</dbReference>
<dbReference type="PANTHER" id="PTHR10350:SF6">
    <property type="entry name" value="NUCLEAR PORE COMPLEX PROTEIN NUP155"/>
    <property type="match status" value="1"/>
</dbReference>
<dbReference type="PANTHER" id="PTHR10350">
    <property type="entry name" value="NUCLEAR PORE COMPLEX PROTEIN NUP155"/>
    <property type="match status" value="1"/>
</dbReference>
<dbReference type="Proteomes" id="UP001434883">
    <property type="component" value="Unassembled WGS sequence"/>
</dbReference>
<evidence type="ECO:0000313" key="2">
    <source>
        <dbReference type="Proteomes" id="UP001434883"/>
    </source>
</evidence>
<dbReference type="Gene3D" id="1.20.58.1780">
    <property type="match status" value="1"/>
</dbReference>
<evidence type="ECO:0000313" key="1">
    <source>
        <dbReference type="EMBL" id="MEQ2199763.1"/>
    </source>
</evidence>
<dbReference type="EMBL" id="JAHRIN010025445">
    <property type="protein sequence ID" value="MEQ2199763.1"/>
    <property type="molecule type" value="Genomic_DNA"/>
</dbReference>
<gene>
    <name evidence="1" type="ORF">XENOCAPTIV_011022</name>
</gene>
<comment type="caution">
    <text evidence="1">The sequence shown here is derived from an EMBL/GenBank/DDBJ whole genome shotgun (WGS) entry which is preliminary data.</text>
</comment>
<keyword evidence="2" id="KW-1185">Reference proteome</keyword>
<proteinExistence type="predicted"/>